<evidence type="ECO:0000259" key="2">
    <source>
        <dbReference type="Pfam" id="PF13843"/>
    </source>
</evidence>
<dbReference type="Pfam" id="PF13843">
    <property type="entry name" value="DDE_Tnp_1_7"/>
    <property type="match status" value="1"/>
</dbReference>
<proteinExistence type="predicted"/>
<comment type="caution">
    <text evidence="3">The sequence shown here is derived from an EMBL/GenBank/DDBJ whole genome shotgun (WGS) entry which is preliminary data.</text>
</comment>
<feature type="region of interest" description="Disordered" evidence="1">
    <location>
        <begin position="1"/>
        <end position="92"/>
    </location>
</feature>
<dbReference type="PANTHER" id="PTHR46599:SF6">
    <property type="entry name" value="DUAL SPECIFICITY PHOSPHATASE 26"/>
    <property type="match status" value="1"/>
</dbReference>
<protein>
    <submittedName>
        <fullName evidence="3">PiggyBac transposable element-derived protein 4-like protein</fullName>
    </submittedName>
</protein>
<reference evidence="3" key="1">
    <citation type="submission" date="2022-08" db="EMBL/GenBank/DDBJ databases">
        <title>Genome sequencing of akame (Lates japonicus).</title>
        <authorList>
            <person name="Hashiguchi Y."/>
            <person name="Takahashi H."/>
        </authorList>
    </citation>
    <scope>NUCLEOTIDE SEQUENCE</scope>
    <source>
        <strain evidence="3">Kochi</strain>
    </source>
</reference>
<feature type="domain" description="PiggyBac transposable element-derived protein" evidence="2">
    <location>
        <begin position="101"/>
        <end position="441"/>
    </location>
</feature>
<organism evidence="3 4">
    <name type="scientific">Lates japonicus</name>
    <name type="common">Japanese lates</name>
    <dbReference type="NCBI Taxonomy" id="270547"/>
    <lineage>
        <taxon>Eukaryota</taxon>
        <taxon>Metazoa</taxon>
        <taxon>Chordata</taxon>
        <taxon>Craniata</taxon>
        <taxon>Vertebrata</taxon>
        <taxon>Euteleostomi</taxon>
        <taxon>Actinopterygii</taxon>
        <taxon>Neopterygii</taxon>
        <taxon>Teleostei</taxon>
        <taxon>Neoteleostei</taxon>
        <taxon>Acanthomorphata</taxon>
        <taxon>Carangaria</taxon>
        <taxon>Carangaria incertae sedis</taxon>
        <taxon>Centropomidae</taxon>
        <taxon>Lates</taxon>
    </lineage>
</organism>
<dbReference type="AlphaFoldDB" id="A0AAD3RH41"/>
<feature type="compositionally biased region" description="Polar residues" evidence="1">
    <location>
        <begin position="52"/>
        <end position="68"/>
    </location>
</feature>
<name>A0AAD3RH41_LATJO</name>
<accession>A0AAD3RH41</accession>
<evidence type="ECO:0000256" key="1">
    <source>
        <dbReference type="SAM" id="MobiDB-lite"/>
    </source>
</evidence>
<gene>
    <name evidence="3" type="ORF">AKAME5_001912700</name>
</gene>
<feature type="compositionally biased region" description="Low complexity" evidence="1">
    <location>
        <begin position="69"/>
        <end position="82"/>
    </location>
</feature>
<feature type="compositionally biased region" description="Acidic residues" evidence="1">
    <location>
        <begin position="21"/>
        <end position="44"/>
    </location>
</feature>
<dbReference type="Proteomes" id="UP001279410">
    <property type="component" value="Unassembled WGS sequence"/>
</dbReference>
<evidence type="ECO:0000313" key="3">
    <source>
        <dbReference type="EMBL" id="GLD67800.1"/>
    </source>
</evidence>
<dbReference type="PANTHER" id="PTHR46599">
    <property type="entry name" value="PIGGYBAC TRANSPOSABLE ELEMENT-DERIVED PROTEIN 4"/>
    <property type="match status" value="1"/>
</dbReference>
<evidence type="ECO:0000313" key="4">
    <source>
        <dbReference type="Proteomes" id="UP001279410"/>
    </source>
</evidence>
<sequence length="462" mass="52845">MKRRIYQKKKEGQETVTSSPEGEEEGEVEELEKEGGGGEEEEGEIPLVARETFQSRNGKITWSSASYETTTSQQQQQPSQQQPWPPGPTAYVDSNSQDIVSTFYLFLTPEIDKIILEETNYKDLRKYGRDDWRPMDEINLHAYVGLLILAGVYRSRGEATASLWDAEGRRVIFRAMMSLKVFHIYLKLVWFDDRETRAERRASDKLAAVRKVWDNPGPHVTVDKQLVPFRVYTKQACQVRDQVVSGLRCQIQLRLENAGLHGETLCQWRQRRKGKGKGSEKNQAARVVLDVTEGLKGCNITCDNFFTSYELAQRLLRERNNTLLGTIKKNKPKLPAALLALRGRPVLSSKFAFTPNTALVSYLPKKNKNVLLLSTLHRQPPDVISQRVDKKPAAILDYNSNKGGMDNLDKVIGTYSCRRMTVRWPLVVFHNILDVSSYNAFVIWRELNPGWISRRRNNNSVL</sequence>
<dbReference type="EMBL" id="BRZM01000119">
    <property type="protein sequence ID" value="GLD67800.1"/>
    <property type="molecule type" value="Genomic_DNA"/>
</dbReference>
<dbReference type="InterPro" id="IPR029526">
    <property type="entry name" value="PGBD"/>
</dbReference>
<keyword evidence="4" id="KW-1185">Reference proteome</keyword>